<evidence type="ECO:0000256" key="6">
    <source>
        <dbReference type="ARBA" id="ARBA00022892"/>
    </source>
</evidence>
<sequence>MHVGAPPPQQQQQLPRHPPPGGAPQFRTFGSSQPPPQGTGGPPRPTGGTFIPVGVPPPPVGVSHPPAVLGPCNPSQLSAPAGQQFRQYNQSPLLGGPPPPGGQFHSASQQPANQFRAAGNPVMSGGSQGMKSYSEQQPVPDIDFSIQVPERFLRFTTKKFPSNAGLSGACRLPFGGVIRPLAPSIDEGDGVSVVNPSSSGIVRCKSCRTYINPFVNWIENGRRWRCNICGVLNDVPSAYFCHLDEQGRRRDADTRPEISEAVVEYIAPAEYMVRPPQPPAYFFVIDVSLQAVQSGVLARVAEGIKSGLVDLTGDDRTMVGFITYDNSVHYYVLRGGSSGPQMLVVSDLANLFVPAPEDLFVNLADSRDVVHNFLDSLPDMFSKNQVRDSCLGPALKAAFTVSKQVGGKMCVFQSAMPNLGDGTLQFRENPRIMGTQEEYQILRPGNMWYKDTALEFSKAQICVDMFLFPFHYIDAASLGELPRRTAGQLYSYPSFDATTDGPKFVSELRRTLTRETAFEAVMRVRCTKGFKINHFYGNFHIRGTDLLALPNCTSDSVFGFEIQHDEHNVNNSVLTVQSALLYTSSEGQRRIRVHTQALAVSNSQQEIMETADAETITCLVSKRALEISLSNSIDTARTKIQQTCIDILRSAKGGGGYGGAGYPSQQQQEEKEIPASLKLLPLYTLALIKNVAFRGGNDVHPDERVQARMRMACMYVPDCRYFVYPRMLSIHDMDGSAGRPAAEGVEVKPSTVAGKLKVVLPKAVNLSGERLLASCVFLVDSGVDMFLWVGSAAGEEVFNSLFGVNSIEGCSSAEV</sequence>
<dbReference type="Gene3D" id="2.60.40.1670">
    <property type="entry name" value="beta-sandwich domain of Sec23/24"/>
    <property type="match status" value="1"/>
</dbReference>
<dbReference type="EMBL" id="HBFR01005411">
    <property type="protein sequence ID" value="CAD8876630.1"/>
    <property type="molecule type" value="Transcribed_RNA"/>
</dbReference>
<dbReference type="InterPro" id="IPR036175">
    <property type="entry name" value="Sec23/24_helical_dom_sf"/>
</dbReference>
<feature type="domain" description="Sec23/Sec24 trunk" evidence="12">
    <location>
        <begin position="276"/>
        <end position="511"/>
    </location>
</feature>
<keyword evidence="6" id="KW-0931">ER-Golgi transport</keyword>
<keyword evidence="4" id="KW-0813">Transport</keyword>
<evidence type="ECO:0000259" key="12">
    <source>
        <dbReference type="Pfam" id="PF04811"/>
    </source>
</evidence>
<dbReference type="GO" id="GO:0000139">
    <property type="term" value="C:Golgi membrane"/>
    <property type="evidence" value="ECO:0007669"/>
    <property type="project" value="UniProtKB-SubCell"/>
</dbReference>
<evidence type="ECO:0000256" key="4">
    <source>
        <dbReference type="ARBA" id="ARBA00022448"/>
    </source>
</evidence>
<evidence type="ECO:0000259" key="13">
    <source>
        <dbReference type="Pfam" id="PF04815"/>
    </source>
</evidence>
<feature type="domain" description="Sec23/Sec24 beta-sandwich" evidence="14">
    <location>
        <begin position="517"/>
        <end position="601"/>
    </location>
</feature>
<organism evidence="15">
    <name type="scientific">Corethron hystrix</name>
    <dbReference type="NCBI Taxonomy" id="216773"/>
    <lineage>
        <taxon>Eukaryota</taxon>
        <taxon>Sar</taxon>
        <taxon>Stramenopiles</taxon>
        <taxon>Ochrophyta</taxon>
        <taxon>Bacillariophyta</taxon>
        <taxon>Coscinodiscophyceae</taxon>
        <taxon>Corethrophycidae</taxon>
        <taxon>Corethrales</taxon>
        <taxon>Corethraceae</taxon>
        <taxon>Corethron</taxon>
    </lineage>
</organism>
<protein>
    <recommendedName>
        <fullName evidence="16">Protein transport protein SEC24</fullName>
    </recommendedName>
</protein>
<dbReference type="Pfam" id="PF04815">
    <property type="entry name" value="Sec23_helical"/>
    <property type="match status" value="1"/>
</dbReference>
<dbReference type="GO" id="GO:0006886">
    <property type="term" value="P:intracellular protein transport"/>
    <property type="evidence" value="ECO:0007669"/>
    <property type="project" value="InterPro"/>
</dbReference>
<dbReference type="SUPFAM" id="SSF82754">
    <property type="entry name" value="C-terminal, gelsolin-like domain of Sec23/24"/>
    <property type="match status" value="1"/>
</dbReference>
<dbReference type="InterPro" id="IPR012990">
    <property type="entry name" value="Beta-sandwich_Sec23_24"/>
</dbReference>
<evidence type="ECO:0000313" key="15">
    <source>
        <dbReference type="EMBL" id="CAD8876630.1"/>
    </source>
</evidence>
<evidence type="ECO:0000256" key="5">
    <source>
        <dbReference type="ARBA" id="ARBA00022824"/>
    </source>
</evidence>
<dbReference type="InterPro" id="IPR006895">
    <property type="entry name" value="Znf_Sec23_Sec24"/>
</dbReference>
<accession>A0A7S1B7Z2</accession>
<dbReference type="Pfam" id="PF04811">
    <property type="entry name" value="Sec23_trunk"/>
    <property type="match status" value="1"/>
</dbReference>
<keyword evidence="9" id="KW-0472">Membrane</keyword>
<dbReference type="GO" id="GO:0090110">
    <property type="term" value="P:COPII-coated vesicle cargo loading"/>
    <property type="evidence" value="ECO:0007669"/>
    <property type="project" value="TreeGrafter"/>
</dbReference>
<dbReference type="GO" id="GO:0030127">
    <property type="term" value="C:COPII vesicle coat"/>
    <property type="evidence" value="ECO:0007669"/>
    <property type="project" value="InterPro"/>
</dbReference>
<proteinExistence type="inferred from homology"/>
<dbReference type="InterPro" id="IPR029006">
    <property type="entry name" value="ADF-H/Gelsolin-like_dom_sf"/>
</dbReference>
<dbReference type="InterPro" id="IPR036174">
    <property type="entry name" value="Znf_Sec23_Sec24_sf"/>
</dbReference>
<dbReference type="SUPFAM" id="SSF81995">
    <property type="entry name" value="beta-sandwich domain of Sec23/24"/>
    <property type="match status" value="1"/>
</dbReference>
<dbReference type="SUPFAM" id="SSF81811">
    <property type="entry name" value="Helical domain of Sec23/24"/>
    <property type="match status" value="1"/>
</dbReference>
<dbReference type="Gene3D" id="3.40.20.10">
    <property type="entry name" value="Severin"/>
    <property type="match status" value="1"/>
</dbReference>
<dbReference type="InterPro" id="IPR036180">
    <property type="entry name" value="Gelsolin-like_dom_sf"/>
</dbReference>
<name>A0A7S1B7Z2_9STRA</name>
<feature type="domain" description="Sec23/Sec24 helical" evidence="13">
    <location>
        <begin position="612"/>
        <end position="719"/>
    </location>
</feature>
<evidence type="ECO:0000256" key="7">
    <source>
        <dbReference type="ARBA" id="ARBA00022927"/>
    </source>
</evidence>
<dbReference type="GO" id="GO:0000149">
    <property type="term" value="F:SNARE binding"/>
    <property type="evidence" value="ECO:0007669"/>
    <property type="project" value="TreeGrafter"/>
</dbReference>
<dbReference type="InterPro" id="IPR006896">
    <property type="entry name" value="Sec23/24_trunk_dom"/>
</dbReference>
<dbReference type="PANTHER" id="PTHR13803">
    <property type="entry name" value="SEC24-RELATED PROTEIN"/>
    <property type="match status" value="1"/>
</dbReference>
<reference evidence="15" key="1">
    <citation type="submission" date="2021-01" db="EMBL/GenBank/DDBJ databases">
        <authorList>
            <person name="Corre E."/>
            <person name="Pelletier E."/>
            <person name="Niang G."/>
            <person name="Scheremetjew M."/>
            <person name="Finn R."/>
            <person name="Kale V."/>
            <person name="Holt S."/>
            <person name="Cochrane G."/>
            <person name="Meng A."/>
            <person name="Brown T."/>
            <person name="Cohen L."/>
        </authorList>
    </citation>
    <scope>NUCLEOTIDE SEQUENCE</scope>
    <source>
        <strain evidence="15">308</strain>
    </source>
</reference>
<evidence type="ECO:0000256" key="1">
    <source>
        <dbReference type="ARBA" id="ARBA00004394"/>
    </source>
</evidence>
<dbReference type="Pfam" id="PF04810">
    <property type="entry name" value="zf-Sec23_Sec24"/>
    <property type="match status" value="1"/>
</dbReference>
<dbReference type="SUPFAM" id="SSF82919">
    <property type="entry name" value="Zn-finger domain of Sec23/24"/>
    <property type="match status" value="1"/>
</dbReference>
<keyword evidence="5" id="KW-0256">Endoplasmic reticulum</keyword>
<dbReference type="InterPro" id="IPR006900">
    <property type="entry name" value="Sec23/24_helical_dom"/>
</dbReference>
<dbReference type="SUPFAM" id="SSF53300">
    <property type="entry name" value="vWA-like"/>
    <property type="match status" value="1"/>
</dbReference>
<dbReference type="Gene3D" id="2.30.30.380">
    <property type="entry name" value="Zn-finger domain of Sec23/24"/>
    <property type="match status" value="1"/>
</dbReference>
<dbReference type="InterPro" id="IPR036465">
    <property type="entry name" value="vWFA_dom_sf"/>
</dbReference>
<evidence type="ECO:0000259" key="11">
    <source>
        <dbReference type="Pfam" id="PF04810"/>
    </source>
</evidence>
<evidence type="ECO:0000256" key="10">
    <source>
        <dbReference type="SAM" id="MobiDB-lite"/>
    </source>
</evidence>
<comment type="subcellular location">
    <subcellularLocation>
        <location evidence="2">Endoplasmic reticulum membrane</location>
    </subcellularLocation>
    <subcellularLocation>
        <location evidence="1">Golgi apparatus membrane</location>
    </subcellularLocation>
</comment>
<dbReference type="PANTHER" id="PTHR13803:SF39">
    <property type="entry name" value="SECRETORY 24AB, ISOFORM A"/>
    <property type="match status" value="1"/>
</dbReference>
<keyword evidence="7" id="KW-0653">Protein transport</keyword>
<dbReference type="GO" id="GO:0008270">
    <property type="term" value="F:zinc ion binding"/>
    <property type="evidence" value="ECO:0007669"/>
    <property type="project" value="InterPro"/>
</dbReference>
<evidence type="ECO:0000256" key="3">
    <source>
        <dbReference type="ARBA" id="ARBA00008334"/>
    </source>
</evidence>
<dbReference type="GO" id="GO:0005789">
    <property type="term" value="C:endoplasmic reticulum membrane"/>
    <property type="evidence" value="ECO:0007669"/>
    <property type="project" value="UniProtKB-SubCell"/>
</dbReference>
<evidence type="ECO:0008006" key="16">
    <source>
        <dbReference type="Google" id="ProtNLM"/>
    </source>
</evidence>
<evidence type="ECO:0000256" key="9">
    <source>
        <dbReference type="ARBA" id="ARBA00023136"/>
    </source>
</evidence>
<evidence type="ECO:0000259" key="14">
    <source>
        <dbReference type="Pfam" id="PF08033"/>
    </source>
</evidence>
<evidence type="ECO:0000256" key="2">
    <source>
        <dbReference type="ARBA" id="ARBA00004586"/>
    </source>
</evidence>
<comment type="similarity">
    <text evidence="3">Belongs to the SEC23/SEC24 family. SEC24 subfamily.</text>
</comment>
<dbReference type="Gene3D" id="3.40.50.410">
    <property type="entry name" value="von Willebrand factor, type A domain"/>
    <property type="match status" value="1"/>
</dbReference>
<feature type="domain" description="Zinc finger Sec23/Sec24-type" evidence="11">
    <location>
        <begin position="201"/>
        <end position="239"/>
    </location>
</feature>
<gene>
    <name evidence="15" type="ORF">CHYS00102_LOCUS3808</name>
</gene>
<feature type="region of interest" description="Disordered" evidence="10">
    <location>
        <begin position="1"/>
        <end position="135"/>
    </location>
</feature>
<keyword evidence="8" id="KW-0333">Golgi apparatus</keyword>
<dbReference type="CDD" id="cd01479">
    <property type="entry name" value="Sec24-like"/>
    <property type="match status" value="1"/>
</dbReference>
<dbReference type="AlphaFoldDB" id="A0A7S1B7Z2"/>
<dbReference type="GO" id="GO:0070971">
    <property type="term" value="C:endoplasmic reticulum exit site"/>
    <property type="evidence" value="ECO:0007669"/>
    <property type="project" value="TreeGrafter"/>
</dbReference>
<evidence type="ECO:0000256" key="8">
    <source>
        <dbReference type="ARBA" id="ARBA00023034"/>
    </source>
</evidence>
<dbReference type="Gene3D" id="1.20.120.730">
    <property type="entry name" value="Sec23/Sec24 helical domain"/>
    <property type="match status" value="1"/>
</dbReference>
<dbReference type="InterPro" id="IPR041742">
    <property type="entry name" value="Sec24-like_trunk_dom"/>
</dbReference>
<feature type="compositionally biased region" description="Pro residues" evidence="10">
    <location>
        <begin position="33"/>
        <end position="45"/>
    </location>
</feature>
<dbReference type="Pfam" id="PF08033">
    <property type="entry name" value="Sec23_BS"/>
    <property type="match status" value="1"/>
</dbReference>
<dbReference type="InterPro" id="IPR050550">
    <property type="entry name" value="SEC23_SEC24_subfamily"/>
</dbReference>